<dbReference type="GO" id="GO:0043565">
    <property type="term" value="F:sequence-specific DNA binding"/>
    <property type="evidence" value="ECO:0007669"/>
    <property type="project" value="InterPro"/>
</dbReference>
<dbReference type="CDD" id="cd03136">
    <property type="entry name" value="GATase1_AraC_ArgR_like"/>
    <property type="match status" value="1"/>
</dbReference>
<protein>
    <recommendedName>
        <fullName evidence="4">HTH araC/xylS-type domain-containing protein</fullName>
    </recommendedName>
</protein>
<dbReference type="InterPro" id="IPR029062">
    <property type="entry name" value="Class_I_gatase-like"/>
</dbReference>
<dbReference type="RefSeq" id="WP_047765015.1">
    <property type="nucleotide sequence ID" value="NZ_LAQL01000009.1"/>
</dbReference>
<dbReference type="PANTHER" id="PTHR43130:SF3">
    <property type="entry name" value="HTH-TYPE TRANSCRIPTIONAL REGULATOR RV1931C"/>
    <property type="match status" value="1"/>
</dbReference>
<dbReference type="EMBL" id="LAQL01000009">
    <property type="protein sequence ID" value="KLN60026.1"/>
    <property type="molecule type" value="Genomic_DNA"/>
</dbReference>
<feature type="domain" description="HTH araC/xylS-type" evidence="4">
    <location>
        <begin position="222"/>
        <end position="320"/>
    </location>
</feature>
<keyword evidence="3" id="KW-0804">Transcription</keyword>
<dbReference type="Pfam" id="PF12833">
    <property type="entry name" value="HTH_18"/>
    <property type="match status" value="1"/>
</dbReference>
<keyword evidence="2" id="KW-0238">DNA-binding</keyword>
<evidence type="ECO:0000256" key="2">
    <source>
        <dbReference type="ARBA" id="ARBA00023125"/>
    </source>
</evidence>
<dbReference type="Proteomes" id="UP000035444">
    <property type="component" value="Unassembled WGS sequence"/>
</dbReference>
<dbReference type="InterPro" id="IPR002818">
    <property type="entry name" value="DJ-1/PfpI"/>
</dbReference>
<evidence type="ECO:0000313" key="5">
    <source>
        <dbReference type="EMBL" id="KLN60026.1"/>
    </source>
</evidence>
<proteinExistence type="predicted"/>
<dbReference type="Gene3D" id="1.10.10.60">
    <property type="entry name" value="Homeodomain-like"/>
    <property type="match status" value="1"/>
</dbReference>
<gene>
    <name evidence="5" type="ORF">WH96_15115</name>
</gene>
<dbReference type="SUPFAM" id="SSF46689">
    <property type="entry name" value="Homeodomain-like"/>
    <property type="match status" value="2"/>
</dbReference>
<dbReference type="SUPFAM" id="SSF52317">
    <property type="entry name" value="Class I glutamine amidotransferase-like"/>
    <property type="match status" value="1"/>
</dbReference>
<keyword evidence="1" id="KW-0805">Transcription regulation</keyword>
<evidence type="ECO:0000256" key="3">
    <source>
        <dbReference type="ARBA" id="ARBA00023163"/>
    </source>
</evidence>
<dbReference type="Pfam" id="PF01965">
    <property type="entry name" value="DJ-1_PfpI"/>
    <property type="match status" value="1"/>
</dbReference>
<evidence type="ECO:0000313" key="6">
    <source>
        <dbReference type="Proteomes" id="UP000035444"/>
    </source>
</evidence>
<dbReference type="PRINTS" id="PR00032">
    <property type="entry name" value="HTHARAC"/>
</dbReference>
<comment type="caution">
    <text evidence="5">The sequence shown here is derived from an EMBL/GenBank/DDBJ whole genome shotgun (WGS) entry which is preliminary data.</text>
</comment>
<dbReference type="AlphaFoldDB" id="A0A0H2MCW2"/>
<name>A0A0H2MCW2_9PROT</name>
<dbReference type="InterPro" id="IPR018062">
    <property type="entry name" value="HTH_AraC-typ_CS"/>
</dbReference>
<dbReference type="InterPro" id="IPR018060">
    <property type="entry name" value="HTH_AraC"/>
</dbReference>
<evidence type="ECO:0000259" key="4">
    <source>
        <dbReference type="PROSITE" id="PS01124"/>
    </source>
</evidence>
<dbReference type="InterPro" id="IPR052158">
    <property type="entry name" value="INH-QAR"/>
</dbReference>
<reference evidence="5 6" key="1">
    <citation type="submission" date="2015-03" db="EMBL/GenBank/DDBJ databases">
        <title>Genome Sequence of Kiloniella spongiae MEBiC09566, isolated from a marine sponge.</title>
        <authorList>
            <person name="Shao Z."/>
            <person name="Wang L."/>
            <person name="Li X."/>
        </authorList>
    </citation>
    <scope>NUCLEOTIDE SEQUENCE [LARGE SCALE GENOMIC DNA]</scope>
    <source>
        <strain evidence="5 6">MEBiC09566</strain>
    </source>
</reference>
<organism evidence="5 6">
    <name type="scientific">Kiloniella spongiae</name>
    <dbReference type="NCBI Taxonomy" id="1489064"/>
    <lineage>
        <taxon>Bacteria</taxon>
        <taxon>Pseudomonadati</taxon>
        <taxon>Pseudomonadota</taxon>
        <taxon>Alphaproteobacteria</taxon>
        <taxon>Rhodospirillales</taxon>
        <taxon>Kiloniellaceae</taxon>
        <taxon>Kiloniella</taxon>
    </lineage>
</organism>
<dbReference type="SMART" id="SM00342">
    <property type="entry name" value="HTH_ARAC"/>
    <property type="match status" value="1"/>
</dbReference>
<keyword evidence="6" id="KW-1185">Reference proteome</keyword>
<dbReference type="InterPro" id="IPR009057">
    <property type="entry name" value="Homeodomain-like_sf"/>
</dbReference>
<dbReference type="PROSITE" id="PS01124">
    <property type="entry name" value="HTH_ARAC_FAMILY_2"/>
    <property type="match status" value="1"/>
</dbReference>
<dbReference type="PANTHER" id="PTHR43130">
    <property type="entry name" value="ARAC-FAMILY TRANSCRIPTIONAL REGULATOR"/>
    <property type="match status" value="1"/>
</dbReference>
<evidence type="ECO:0000256" key="1">
    <source>
        <dbReference type="ARBA" id="ARBA00023015"/>
    </source>
</evidence>
<dbReference type="STRING" id="1489064.WH96_15115"/>
<dbReference type="GO" id="GO:0003700">
    <property type="term" value="F:DNA-binding transcription factor activity"/>
    <property type="evidence" value="ECO:0007669"/>
    <property type="project" value="InterPro"/>
</dbReference>
<dbReference type="InterPro" id="IPR020449">
    <property type="entry name" value="Tscrpt_reg_AraC-type_HTH"/>
</dbReference>
<dbReference type="Gene3D" id="3.40.50.880">
    <property type="match status" value="1"/>
</dbReference>
<dbReference type="OrthoDB" id="186587at2"/>
<dbReference type="PROSITE" id="PS00041">
    <property type="entry name" value="HTH_ARAC_FAMILY_1"/>
    <property type="match status" value="1"/>
</dbReference>
<sequence length="327" mass="37269">MFPEPKEGKTRRVGFLLLPGFSMNSFTFAMEPLRVANKVAREELYDCPVFSLDGENVEASNGLRLEVQGNLASASKPENIILCGGHNISGFDTSDFMPWLRTVGRQGKVIGALYTASYYLAKAGLADKAKCAVHWEYLSAFKETFPEIETSNELFEVSAKGFTCVGGTAGLDMMLNFISDLHGFELARMVADQFVHERIRDRREFQYFGLSARYSIQDQRLLRVIQIMEDHLEEPLSLEELSKIAGSSRRQLERMFSKQFNKSPARYYSELRLYRSRQLIMQTKMRIIEVALACGYNSSAHFSRCYRNFFGCTPLSERKLPSQSQKL</sequence>
<accession>A0A0H2MCW2</accession>
<dbReference type="PATRIC" id="fig|1489064.4.peg.4374"/>